<feature type="compositionally biased region" description="Basic and acidic residues" evidence="2">
    <location>
        <begin position="631"/>
        <end position="641"/>
    </location>
</feature>
<feature type="region of interest" description="Disordered" evidence="2">
    <location>
        <begin position="1003"/>
        <end position="1039"/>
    </location>
</feature>
<dbReference type="OrthoDB" id="6022609at2759"/>
<dbReference type="SMART" id="SM00214">
    <property type="entry name" value="VWC"/>
    <property type="match status" value="3"/>
</dbReference>
<evidence type="ECO:0000313" key="7">
    <source>
        <dbReference type="EnsemblMetazoa" id="XP_031784351"/>
    </source>
</evidence>
<proteinExistence type="predicted"/>
<feature type="region of interest" description="Disordered" evidence="2">
    <location>
        <begin position="713"/>
        <end position="900"/>
    </location>
</feature>
<keyword evidence="3" id="KW-0472">Membrane</keyword>
<dbReference type="GO" id="GO:0045597">
    <property type="term" value="P:positive regulation of cell differentiation"/>
    <property type="evidence" value="ECO:0007669"/>
    <property type="project" value="TreeGrafter"/>
</dbReference>
<dbReference type="RefSeq" id="XP_031784351.1">
    <property type="nucleotide sequence ID" value="XM_031928491.1"/>
</dbReference>
<feature type="domain" description="VWFC" evidence="5">
    <location>
        <begin position="453"/>
        <end position="529"/>
    </location>
</feature>
<dbReference type="PANTHER" id="PTHR11348:SF34">
    <property type="entry name" value="EPIDERMAL CELL SURFACE RECEPTOR-RELATED"/>
    <property type="match status" value="1"/>
</dbReference>
<evidence type="ECO:0000259" key="5">
    <source>
        <dbReference type="PROSITE" id="PS50184"/>
    </source>
</evidence>
<feature type="region of interest" description="Disordered" evidence="2">
    <location>
        <begin position="937"/>
        <end position="968"/>
    </location>
</feature>
<evidence type="ECO:0000313" key="8">
    <source>
        <dbReference type="Proteomes" id="UP000002358"/>
    </source>
</evidence>
<feature type="domain" description="Fibronectin type-III" evidence="6">
    <location>
        <begin position="1326"/>
        <end position="1422"/>
    </location>
</feature>
<dbReference type="FunCoup" id="A0A7M7T9C0">
    <property type="interactions" value="57"/>
</dbReference>
<dbReference type="SUPFAM" id="SSF49265">
    <property type="entry name" value="Fibronectin type III"/>
    <property type="match status" value="2"/>
</dbReference>
<evidence type="ECO:0000256" key="2">
    <source>
        <dbReference type="SAM" id="MobiDB-lite"/>
    </source>
</evidence>
<feature type="compositionally biased region" description="Low complexity" evidence="2">
    <location>
        <begin position="777"/>
        <end position="791"/>
    </location>
</feature>
<keyword evidence="1 4" id="KW-0732">Signal</keyword>
<dbReference type="Proteomes" id="UP000002358">
    <property type="component" value="Chromosome 4"/>
</dbReference>
<dbReference type="InterPro" id="IPR003961">
    <property type="entry name" value="FN3_dom"/>
</dbReference>
<dbReference type="EnsemblMetazoa" id="XM_031928491">
    <property type="protein sequence ID" value="XP_031784351"/>
    <property type="gene ID" value="LOC100679048"/>
</dbReference>
<organism evidence="7 8">
    <name type="scientific">Nasonia vitripennis</name>
    <name type="common">Parasitic wasp</name>
    <dbReference type="NCBI Taxonomy" id="7425"/>
    <lineage>
        <taxon>Eukaryota</taxon>
        <taxon>Metazoa</taxon>
        <taxon>Ecdysozoa</taxon>
        <taxon>Arthropoda</taxon>
        <taxon>Hexapoda</taxon>
        <taxon>Insecta</taxon>
        <taxon>Pterygota</taxon>
        <taxon>Neoptera</taxon>
        <taxon>Endopterygota</taxon>
        <taxon>Hymenoptera</taxon>
        <taxon>Apocrita</taxon>
        <taxon>Proctotrupomorpha</taxon>
        <taxon>Chalcidoidea</taxon>
        <taxon>Pteromalidae</taxon>
        <taxon>Pteromalinae</taxon>
        <taxon>Nasonia</taxon>
    </lineage>
</organism>
<accession>A0A7M7T9C0</accession>
<dbReference type="InterPro" id="IPR013783">
    <property type="entry name" value="Ig-like_fold"/>
</dbReference>
<evidence type="ECO:0008006" key="9">
    <source>
        <dbReference type="Google" id="ProtNLM"/>
    </source>
</evidence>
<dbReference type="GO" id="GO:0005615">
    <property type="term" value="C:extracellular space"/>
    <property type="evidence" value="ECO:0007669"/>
    <property type="project" value="TreeGrafter"/>
</dbReference>
<evidence type="ECO:0000259" key="6">
    <source>
        <dbReference type="PROSITE" id="PS50853"/>
    </source>
</evidence>
<dbReference type="KEGG" id="nvi:100679048"/>
<dbReference type="CTD" id="40861"/>
<feature type="compositionally biased region" description="Pro residues" evidence="2">
    <location>
        <begin position="652"/>
        <end position="672"/>
    </location>
</feature>
<evidence type="ECO:0000256" key="4">
    <source>
        <dbReference type="SAM" id="SignalP"/>
    </source>
</evidence>
<feature type="region of interest" description="Disordered" evidence="2">
    <location>
        <begin position="1478"/>
        <end position="1507"/>
    </location>
</feature>
<dbReference type="PROSITE" id="PS50184">
    <property type="entry name" value="VWFC_2"/>
    <property type="match status" value="1"/>
</dbReference>
<feature type="region of interest" description="Disordered" evidence="2">
    <location>
        <begin position="630"/>
        <end position="682"/>
    </location>
</feature>
<feature type="chain" id="PRO_5029677345" description="Epidermal cell surface receptor" evidence="4">
    <location>
        <begin position="27"/>
        <end position="1530"/>
    </location>
</feature>
<dbReference type="PROSITE" id="PS50853">
    <property type="entry name" value="FN3"/>
    <property type="match status" value="1"/>
</dbReference>
<dbReference type="InterPro" id="IPR001007">
    <property type="entry name" value="VWF_dom"/>
</dbReference>
<sequence length="1530" mass="166366">MMRLQEGWLPIGLALLCLVCSIGGRAQEIGTEATTAAATTTTAAAATTEDIPGVKPLDADGVIPKKPVAEKPEADTKKKTITDFAKPKKPIAKDVELTPAFPGLLLHGEPIVEIGSSTKKPEDGETTTTETIASRARTLNVSAAAELANILHSNTTDLSDVSMDDEDKEVEGGEYIASHNGTAANVRMVNPLPTVSPMCVDGNKTYAVGEKIVRGCEEQCTCAEGGKIRECEPVCQSPFFRSDKKISDPYCFARNLPENPCCAIEVCSDSAPEPEETCVFGNTTVARGQKVEDGCTKTCICEAGGHLKCQPRCPPNDTASGINQHDRCVVLQDPSDSCCTITLCDVTLGDHEIKAETPTDLAVNLTDVKVLNSTAIKLKLSSKTPDEVTVEISENNHVWSQVKPTKDGIISNLQPAHSYFVRVVDGSRIGPAIHVSLLAEVTKTSVTEKSEKGSCSHRGKTYKIGAEWYDECIAYCLCNETAQTECVTIECPTDFGLDVLDPHCLDWETVPPNHVPKAPNCCPHEVRCRNNGSCAYEGKTYDNWSRLPSNVTGCEKECFCEFGNVTCSAACPPVTPQPPPTLNCKGQAAMLTHLPGDDCCMHWVCAQTENNVPGKNATNYVYPGPIALDTTVKKPKDKPESSKPSQESPLGPSFPWPMAPPTATHPPQPAMPPNSDVVHYPMDPGHPTIPYMGPYNPDFKPTQPSVEELFHLPSHAEKAPPVKEKSKSKSDSKKPVDAFKSHKDGIDQFPGPLAPDRFPEKTYPSEKPTLPPPSRPLNPNVAVPLNPNKLPGLSKGSPDHVEQPQFIPLNVHDHDFAPSNGENLPPSHFDTLLENPAAGPPYAGPIGSRPESPNDPNNVVPLAPKKKVPGSDIYPSEKGKPSSILPPKRPDIPPRNPENIPDELYHLINLQHPGLIQLNHGPPNAHPGLYDIHQEIAGGPADKAPAPAPSPPNYFGPVKNKPGKPQIFTQKDENGQTTYHVHAAEVPNSPQQLEELLAHIAQHDPNNNPYQQHYPVAGQQPANVPAPQPGLPPRQQHPLDVDPLQQQQQQQQVQAAGVPVHLGPHGFVAQAPPAPGQSGFEHGLPPIGQFPGILGPGGSNLPSQQAYEISVEDLRAISGNTVRLMFTVPSVLVGLHGRVEVRYTSDKSNMDPSTWKSQTFAPPGDLIDTEDLEFDLSGLKPSTVYRLMIVVKLRDLSNTHTSKIYQVRTLDKAPISLPTDISIDPELKVIAVNSTFAEFEWKKFTNQELQFIDGIYLMYKAEDEKTYSITPLLHRSVNYYVLDHLRPLTSYEVHLSTKDIIGQANVLVDSKTVNFTTTAEADPYSFEVKVEIKTIKSTEVEVSWNGVPQPQEKYVNIFRAVYQSDTGKEDTSTFKIAKKDSPAKTIIGDLKPGTRYRLWIEVYLTNGKIKKSNVQDFVTKPGVLLPPGASQQQGKLASIPLHEGDYYGPLVIVAIVASLAILSTLILLMMLMKRRTSSKADISPRKTTSAYDNPSYKTCEETVPNGRNKITSEHEMATMNGNNSNGKETA</sequence>
<dbReference type="GeneID" id="100679048"/>
<feature type="signal peptide" evidence="4">
    <location>
        <begin position="1"/>
        <end position="26"/>
    </location>
</feature>
<feature type="compositionally biased region" description="Polar residues" evidence="2">
    <location>
        <begin position="1485"/>
        <end position="1496"/>
    </location>
</feature>
<evidence type="ECO:0000256" key="3">
    <source>
        <dbReference type="SAM" id="Phobius"/>
    </source>
</evidence>
<dbReference type="GO" id="GO:0007155">
    <property type="term" value="P:cell adhesion"/>
    <property type="evidence" value="ECO:0007669"/>
    <property type="project" value="TreeGrafter"/>
</dbReference>
<dbReference type="SMART" id="SM00060">
    <property type="entry name" value="FN3"/>
    <property type="match status" value="3"/>
</dbReference>
<name>A0A7M7T9C0_NASVI</name>
<dbReference type="SMR" id="A0A7M7T9C0"/>
<dbReference type="InterPro" id="IPR036116">
    <property type="entry name" value="FN3_sf"/>
</dbReference>
<protein>
    <recommendedName>
        <fullName evidence="9">Epidermal cell surface receptor</fullName>
    </recommendedName>
</protein>
<dbReference type="Gene3D" id="2.60.40.10">
    <property type="entry name" value="Immunoglobulins"/>
    <property type="match status" value="3"/>
</dbReference>
<dbReference type="CDD" id="cd00063">
    <property type="entry name" value="FN3"/>
    <property type="match status" value="2"/>
</dbReference>
<feature type="compositionally biased region" description="Basic and acidic residues" evidence="2">
    <location>
        <begin position="713"/>
        <end position="746"/>
    </location>
</feature>
<dbReference type="InterPro" id="IPR050941">
    <property type="entry name" value="CCN"/>
</dbReference>
<dbReference type="GO" id="GO:0005178">
    <property type="term" value="F:integrin binding"/>
    <property type="evidence" value="ECO:0007669"/>
    <property type="project" value="TreeGrafter"/>
</dbReference>
<dbReference type="PANTHER" id="PTHR11348">
    <property type="entry name" value="CONNECTIVE TISSUE GROWTH FACTOR-RELATED"/>
    <property type="match status" value="1"/>
</dbReference>
<keyword evidence="3" id="KW-0812">Transmembrane</keyword>
<feature type="transmembrane region" description="Helical" evidence="3">
    <location>
        <begin position="1446"/>
        <end position="1471"/>
    </location>
</feature>
<evidence type="ECO:0000256" key="1">
    <source>
        <dbReference type="ARBA" id="ARBA00022729"/>
    </source>
</evidence>
<dbReference type="InParanoid" id="A0A7M7T9C0"/>
<keyword evidence="3" id="KW-1133">Transmembrane helix</keyword>
<keyword evidence="8" id="KW-1185">Reference proteome</keyword>
<reference evidence="7" key="1">
    <citation type="submission" date="2021-01" db="UniProtKB">
        <authorList>
            <consortium name="EnsemblMetazoa"/>
        </authorList>
    </citation>
    <scope>IDENTIFICATION</scope>
</reference>